<keyword evidence="2" id="KW-1185">Reference proteome</keyword>
<reference evidence="1" key="2">
    <citation type="submission" date="2015-06" db="UniProtKB">
        <authorList>
            <consortium name="EnsemblProtists"/>
        </authorList>
    </citation>
    <scope>IDENTIFICATION</scope>
    <source>
        <strain evidence="1">Emoy2</strain>
    </source>
</reference>
<sequence>MTADDRNESDELLARAMHRSAASFTLHKDDNWMAWLAKILPSYRPPDLTPSAGGFSTTNTWCSKGVDTSDRHIQKHLHDARWRDEQGGEAGPKHDGVRAACFFLMHFSMNLNCEMATNMIERLKDVGHRLRVSVGMDVEDDVDVLEEVAMDADAARKEEPM</sequence>
<proteinExistence type="predicted"/>
<organism evidence="1 2">
    <name type="scientific">Hyaloperonospora arabidopsidis (strain Emoy2)</name>
    <name type="common">Downy mildew agent</name>
    <name type="synonym">Peronospora arabidopsidis</name>
    <dbReference type="NCBI Taxonomy" id="559515"/>
    <lineage>
        <taxon>Eukaryota</taxon>
        <taxon>Sar</taxon>
        <taxon>Stramenopiles</taxon>
        <taxon>Oomycota</taxon>
        <taxon>Peronosporomycetes</taxon>
        <taxon>Peronosporales</taxon>
        <taxon>Peronosporaceae</taxon>
        <taxon>Hyaloperonospora</taxon>
    </lineage>
</organism>
<dbReference type="EnsemblProtists" id="HpaT812291">
    <property type="protein sequence ID" value="HpaP812291"/>
    <property type="gene ID" value="HpaG812291"/>
</dbReference>
<dbReference type="AlphaFoldDB" id="M4C0B1"/>
<dbReference type="InParanoid" id="M4C0B1"/>
<accession>M4C0B1</accession>
<evidence type="ECO:0000313" key="1">
    <source>
        <dbReference type="EnsemblProtists" id="HpaP812291"/>
    </source>
</evidence>
<dbReference type="VEuPathDB" id="FungiDB:HpaG812291"/>
<reference evidence="2" key="1">
    <citation type="journal article" date="2010" name="Science">
        <title>Signatures of adaptation to obligate biotrophy in the Hyaloperonospora arabidopsidis genome.</title>
        <authorList>
            <person name="Baxter L."/>
            <person name="Tripathy S."/>
            <person name="Ishaque N."/>
            <person name="Boot N."/>
            <person name="Cabral A."/>
            <person name="Kemen E."/>
            <person name="Thines M."/>
            <person name="Ah-Fong A."/>
            <person name="Anderson R."/>
            <person name="Badejoko W."/>
            <person name="Bittner-Eddy P."/>
            <person name="Boore J.L."/>
            <person name="Chibucos M.C."/>
            <person name="Coates M."/>
            <person name="Dehal P."/>
            <person name="Delehaunty K."/>
            <person name="Dong S."/>
            <person name="Downton P."/>
            <person name="Dumas B."/>
            <person name="Fabro G."/>
            <person name="Fronick C."/>
            <person name="Fuerstenberg S.I."/>
            <person name="Fulton L."/>
            <person name="Gaulin E."/>
            <person name="Govers F."/>
            <person name="Hughes L."/>
            <person name="Humphray S."/>
            <person name="Jiang R.H."/>
            <person name="Judelson H."/>
            <person name="Kamoun S."/>
            <person name="Kyung K."/>
            <person name="Meijer H."/>
            <person name="Minx P."/>
            <person name="Morris P."/>
            <person name="Nelson J."/>
            <person name="Phuntumart V."/>
            <person name="Qutob D."/>
            <person name="Rehmany A."/>
            <person name="Rougon-Cardoso A."/>
            <person name="Ryden P."/>
            <person name="Torto-Alalibo T."/>
            <person name="Studholme D."/>
            <person name="Wang Y."/>
            <person name="Win J."/>
            <person name="Wood J."/>
            <person name="Clifton S.W."/>
            <person name="Rogers J."/>
            <person name="Van den Ackerveken G."/>
            <person name="Jones J.D."/>
            <person name="McDowell J.M."/>
            <person name="Beynon J."/>
            <person name="Tyler B.M."/>
        </authorList>
    </citation>
    <scope>NUCLEOTIDE SEQUENCE [LARGE SCALE GENOMIC DNA]</scope>
    <source>
        <strain evidence="2">Emoy2</strain>
    </source>
</reference>
<evidence type="ECO:0000313" key="2">
    <source>
        <dbReference type="Proteomes" id="UP000011713"/>
    </source>
</evidence>
<protein>
    <submittedName>
        <fullName evidence="1">Uncharacterized protein</fullName>
    </submittedName>
</protein>
<dbReference type="Proteomes" id="UP000011713">
    <property type="component" value="Unassembled WGS sequence"/>
</dbReference>
<name>M4C0B1_HYAAE</name>
<dbReference type="EMBL" id="JH598072">
    <property type="status" value="NOT_ANNOTATED_CDS"/>
    <property type="molecule type" value="Genomic_DNA"/>
</dbReference>
<dbReference type="HOGENOM" id="CLU_1646975_0_0_1"/>